<dbReference type="VEuPathDB" id="MicrosporidiaDB:AAJ76_3450003"/>
<dbReference type="AlphaFoldDB" id="A0A0F9WKH8"/>
<comment type="caution">
    <text evidence="1">The sequence shown here is derived from an EMBL/GenBank/DDBJ whole genome shotgun (WGS) entry which is preliminary data.</text>
</comment>
<protein>
    <submittedName>
        <fullName evidence="1">Uncharacterized protein</fullName>
    </submittedName>
</protein>
<dbReference type="EMBL" id="JPQZ01000345">
    <property type="protein sequence ID" value="KKO73648.1"/>
    <property type="molecule type" value="Genomic_DNA"/>
</dbReference>
<organism evidence="1 2">
    <name type="scientific">Vairimorpha ceranae</name>
    <dbReference type="NCBI Taxonomy" id="40302"/>
    <lineage>
        <taxon>Eukaryota</taxon>
        <taxon>Fungi</taxon>
        <taxon>Fungi incertae sedis</taxon>
        <taxon>Microsporidia</taxon>
        <taxon>Nosematidae</taxon>
        <taxon>Vairimorpha</taxon>
    </lineage>
</organism>
<feature type="non-terminal residue" evidence="1">
    <location>
        <position position="1"/>
    </location>
</feature>
<accession>A0A0F9WKH8</accession>
<proteinExistence type="predicted"/>
<sequence length="45" mass="5117">CQHYLNSSKLVIIKGKIVAVIYRCVKRGAKNGTFCFILIFSRKVT</sequence>
<keyword evidence="2" id="KW-1185">Reference proteome</keyword>
<dbReference type="RefSeq" id="XP_024329390.1">
    <property type="nucleotide sequence ID" value="XM_024475264.1"/>
</dbReference>
<name>A0A0F9WKH8_9MICR</name>
<evidence type="ECO:0000313" key="1">
    <source>
        <dbReference type="EMBL" id="KKO73648.1"/>
    </source>
</evidence>
<dbReference type="GeneID" id="36320199"/>
<evidence type="ECO:0000313" key="2">
    <source>
        <dbReference type="Proteomes" id="UP000034350"/>
    </source>
</evidence>
<gene>
    <name evidence="1" type="ORF">AAJ76_3450003</name>
</gene>
<dbReference type="Proteomes" id="UP000034350">
    <property type="component" value="Unassembled WGS sequence"/>
</dbReference>
<reference evidence="1 2" key="1">
    <citation type="journal article" date="2015" name="Environ. Microbiol.">
        <title>Genome analyses suggest the presence of polyploidy and recent human-driven expansions in eight global populations of the honeybee pathogen Nosema ceranae.</title>
        <authorList>
            <person name="Pelin A."/>
            <person name="Selman M."/>
            <person name="Aris-Brosou S."/>
            <person name="Farinelli L."/>
            <person name="Corradi N."/>
        </authorList>
    </citation>
    <scope>NUCLEOTIDE SEQUENCE [LARGE SCALE GENOMIC DNA]</scope>
    <source>
        <strain evidence="1 2">PA08 1199</strain>
    </source>
</reference>